<dbReference type="Pfam" id="PF00069">
    <property type="entry name" value="Pkinase"/>
    <property type="match status" value="1"/>
</dbReference>
<reference evidence="8 9" key="1">
    <citation type="submission" date="2009-11" db="EMBL/GenBank/DDBJ databases">
        <title>Annotation of Allomyces macrogynus ATCC 38327.</title>
        <authorList>
            <consortium name="The Broad Institute Genome Sequencing Platform"/>
            <person name="Russ C."/>
            <person name="Cuomo C."/>
            <person name="Burger G."/>
            <person name="Gray M.W."/>
            <person name="Holland P.W.H."/>
            <person name="King N."/>
            <person name="Lang F.B.F."/>
            <person name="Roger A.J."/>
            <person name="Ruiz-Trillo I."/>
            <person name="Young S.K."/>
            <person name="Zeng Q."/>
            <person name="Gargeya S."/>
            <person name="Fitzgerald M."/>
            <person name="Haas B."/>
            <person name="Abouelleil A."/>
            <person name="Alvarado L."/>
            <person name="Arachchi H.M."/>
            <person name="Berlin A."/>
            <person name="Chapman S.B."/>
            <person name="Gearin G."/>
            <person name="Goldberg J."/>
            <person name="Griggs A."/>
            <person name="Gujja S."/>
            <person name="Hansen M."/>
            <person name="Heiman D."/>
            <person name="Howarth C."/>
            <person name="Larimer J."/>
            <person name="Lui A."/>
            <person name="MacDonald P.J.P."/>
            <person name="McCowen C."/>
            <person name="Montmayeur A."/>
            <person name="Murphy C."/>
            <person name="Neiman D."/>
            <person name="Pearson M."/>
            <person name="Priest M."/>
            <person name="Roberts A."/>
            <person name="Saif S."/>
            <person name="Shea T."/>
            <person name="Sisk P."/>
            <person name="Stolte C."/>
            <person name="Sykes S."/>
            <person name="Wortman J."/>
            <person name="Nusbaum C."/>
            <person name="Birren B."/>
        </authorList>
    </citation>
    <scope>NUCLEOTIDE SEQUENCE [LARGE SCALE GENOMIC DNA]</scope>
    <source>
        <strain evidence="8 9">ATCC 38327</strain>
    </source>
</reference>
<accession>A0A0L0SH14</accession>
<dbReference type="Proteomes" id="UP000054350">
    <property type="component" value="Unassembled WGS sequence"/>
</dbReference>
<dbReference type="GO" id="GO:0005737">
    <property type="term" value="C:cytoplasm"/>
    <property type="evidence" value="ECO:0007669"/>
    <property type="project" value="TreeGrafter"/>
</dbReference>
<dbReference type="PROSITE" id="PS50219">
    <property type="entry name" value="CNH"/>
    <property type="match status" value="1"/>
</dbReference>
<evidence type="ECO:0000256" key="1">
    <source>
        <dbReference type="ARBA" id="ARBA00012513"/>
    </source>
</evidence>
<dbReference type="GO" id="GO:0035556">
    <property type="term" value="P:intracellular signal transduction"/>
    <property type="evidence" value="ECO:0007669"/>
    <property type="project" value="TreeGrafter"/>
</dbReference>
<dbReference type="OrthoDB" id="5541205at2759"/>
<dbReference type="PANTHER" id="PTHR48012">
    <property type="entry name" value="STERILE20-LIKE KINASE, ISOFORM B-RELATED"/>
    <property type="match status" value="1"/>
</dbReference>
<feature type="region of interest" description="Disordered" evidence="5">
    <location>
        <begin position="783"/>
        <end position="893"/>
    </location>
</feature>
<dbReference type="InterPro" id="IPR000719">
    <property type="entry name" value="Prot_kinase_dom"/>
</dbReference>
<dbReference type="InterPro" id="IPR050629">
    <property type="entry name" value="STE20/SPS1-PAK"/>
</dbReference>
<dbReference type="InterPro" id="IPR001180">
    <property type="entry name" value="CNH_dom"/>
</dbReference>
<dbReference type="PANTHER" id="PTHR48012:SF18">
    <property type="entry name" value="HAPPYHOUR, ISOFORM A"/>
    <property type="match status" value="1"/>
</dbReference>
<feature type="binding site" evidence="4">
    <location>
        <position position="67"/>
    </location>
    <ligand>
        <name>ATP</name>
        <dbReference type="ChEBI" id="CHEBI:30616"/>
    </ligand>
</feature>
<dbReference type="VEuPathDB" id="FungiDB:AMAG_07083"/>
<evidence type="ECO:0000256" key="5">
    <source>
        <dbReference type="SAM" id="MobiDB-lite"/>
    </source>
</evidence>
<dbReference type="PROSITE" id="PS50011">
    <property type="entry name" value="PROTEIN_KINASE_DOM"/>
    <property type="match status" value="1"/>
</dbReference>
<dbReference type="SMART" id="SM00036">
    <property type="entry name" value="CNH"/>
    <property type="match status" value="1"/>
</dbReference>
<dbReference type="InterPro" id="IPR017441">
    <property type="entry name" value="Protein_kinase_ATP_BS"/>
</dbReference>
<protein>
    <recommendedName>
        <fullName evidence="1">non-specific serine/threonine protein kinase</fullName>
        <ecNumber evidence="1">2.7.11.1</ecNumber>
    </recommendedName>
</protein>
<feature type="domain" description="CNH" evidence="7">
    <location>
        <begin position="390"/>
        <end position="749"/>
    </location>
</feature>
<dbReference type="SMART" id="SM00220">
    <property type="entry name" value="S_TKc"/>
    <property type="match status" value="1"/>
</dbReference>
<dbReference type="EMBL" id="GG745339">
    <property type="protein sequence ID" value="KNE61803.1"/>
    <property type="molecule type" value="Genomic_DNA"/>
</dbReference>
<dbReference type="GO" id="GO:0004674">
    <property type="term" value="F:protein serine/threonine kinase activity"/>
    <property type="evidence" value="ECO:0007669"/>
    <property type="project" value="UniProtKB-EC"/>
</dbReference>
<gene>
    <name evidence="8" type="ORF">AMAG_07083</name>
</gene>
<keyword evidence="9" id="KW-1185">Reference proteome</keyword>
<evidence type="ECO:0000256" key="4">
    <source>
        <dbReference type="PROSITE-ProRule" id="PRU10141"/>
    </source>
</evidence>
<evidence type="ECO:0000259" key="7">
    <source>
        <dbReference type="PROSITE" id="PS50219"/>
    </source>
</evidence>
<keyword evidence="2 4" id="KW-0547">Nucleotide-binding</keyword>
<keyword evidence="8" id="KW-0418">Kinase</keyword>
<dbReference type="InterPro" id="IPR011009">
    <property type="entry name" value="Kinase-like_dom_sf"/>
</dbReference>
<dbReference type="SUPFAM" id="SSF69322">
    <property type="entry name" value="Tricorn protease domain 2"/>
    <property type="match status" value="1"/>
</dbReference>
<dbReference type="EC" id="2.7.11.1" evidence="1"/>
<dbReference type="GO" id="GO:0005524">
    <property type="term" value="F:ATP binding"/>
    <property type="evidence" value="ECO:0007669"/>
    <property type="project" value="UniProtKB-UniRule"/>
</dbReference>
<proteinExistence type="predicted"/>
<dbReference type="eggNOG" id="KOG0587">
    <property type="taxonomic scope" value="Eukaryota"/>
</dbReference>
<feature type="compositionally biased region" description="Low complexity" evidence="5">
    <location>
        <begin position="804"/>
        <end position="862"/>
    </location>
</feature>
<evidence type="ECO:0000256" key="3">
    <source>
        <dbReference type="ARBA" id="ARBA00022840"/>
    </source>
</evidence>
<name>A0A0L0SH14_ALLM3</name>
<evidence type="ECO:0000256" key="2">
    <source>
        <dbReference type="ARBA" id="ARBA00022741"/>
    </source>
</evidence>
<keyword evidence="3 4" id="KW-0067">ATP-binding</keyword>
<evidence type="ECO:0000313" key="9">
    <source>
        <dbReference type="Proteomes" id="UP000054350"/>
    </source>
</evidence>
<evidence type="ECO:0000313" key="8">
    <source>
        <dbReference type="EMBL" id="KNE61803.1"/>
    </source>
</evidence>
<evidence type="ECO:0000259" key="6">
    <source>
        <dbReference type="PROSITE" id="PS50011"/>
    </source>
</evidence>
<feature type="compositionally biased region" description="Low complexity" evidence="5">
    <location>
        <begin position="783"/>
        <end position="795"/>
    </location>
</feature>
<organism evidence="8 9">
    <name type="scientific">Allomyces macrogynus (strain ATCC 38327)</name>
    <name type="common">Allomyces javanicus var. macrogynus</name>
    <dbReference type="NCBI Taxonomy" id="578462"/>
    <lineage>
        <taxon>Eukaryota</taxon>
        <taxon>Fungi</taxon>
        <taxon>Fungi incertae sedis</taxon>
        <taxon>Blastocladiomycota</taxon>
        <taxon>Blastocladiomycetes</taxon>
        <taxon>Blastocladiales</taxon>
        <taxon>Blastocladiaceae</taxon>
        <taxon>Allomyces</taxon>
    </lineage>
</organism>
<dbReference type="STRING" id="578462.A0A0L0SH14"/>
<reference evidence="9" key="2">
    <citation type="submission" date="2009-11" db="EMBL/GenBank/DDBJ databases">
        <title>The Genome Sequence of Allomyces macrogynus strain ATCC 38327.</title>
        <authorList>
            <consortium name="The Broad Institute Genome Sequencing Platform"/>
            <person name="Russ C."/>
            <person name="Cuomo C."/>
            <person name="Shea T."/>
            <person name="Young S.K."/>
            <person name="Zeng Q."/>
            <person name="Koehrsen M."/>
            <person name="Haas B."/>
            <person name="Borodovsky M."/>
            <person name="Guigo R."/>
            <person name="Alvarado L."/>
            <person name="Berlin A."/>
            <person name="Borenstein D."/>
            <person name="Chen Z."/>
            <person name="Engels R."/>
            <person name="Freedman E."/>
            <person name="Gellesch M."/>
            <person name="Goldberg J."/>
            <person name="Griggs A."/>
            <person name="Gujja S."/>
            <person name="Heiman D."/>
            <person name="Hepburn T."/>
            <person name="Howarth C."/>
            <person name="Jen D."/>
            <person name="Larson L."/>
            <person name="Lewis B."/>
            <person name="Mehta T."/>
            <person name="Park D."/>
            <person name="Pearson M."/>
            <person name="Roberts A."/>
            <person name="Saif S."/>
            <person name="Shenoy N."/>
            <person name="Sisk P."/>
            <person name="Stolte C."/>
            <person name="Sykes S."/>
            <person name="Walk T."/>
            <person name="White J."/>
            <person name="Yandava C."/>
            <person name="Burger G."/>
            <person name="Gray M.W."/>
            <person name="Holland P.W.H."/>
            <person name="King N."/>
            <person name="Lang F.B.F."/>
            <person name="Roger A.J."/>
            <person name="Ruiz-Trillo I."/>
            <person name="Lander E."/>
            <person name="Nusbaum C."/>
        </authorList>
    </citation>
    <scope>NUCLEOTIDE SEQUENCE [LARGE SCALE GENOMIC DNA]</scope>
    <source>
        <strain evidence="9">ATCC 38327</strain>
    </source>
</reference>
<keyword evidence="8" id="KW-0808">Transferase</keyword>
<feature type="domain" description="Protein kinase" evidence="6">
    <location>
        <begin position="37"/>
        <end position="296"/>
    </location>
</feature>
<dbReference type="PROSITE" id="PS00107">
    <property type="entry name" value="PROTEIN_KINASE_ATP"/>
    <property type="match status" value="1"/>
</dbReference>
<dbReference type="SUPFAM" id="SSF56112">
    <property type="entry name" value="Protein kinase-like (PK-like)"/>
    <property type="match status" value="1"/>
</dbReference>
<sequence>MVHGQPQQQQPVNPAKLQAIYNKIPELRQLGPPDNDVEVLETLGKGNYGYVYRGRVRSLGNIMAAVKVVFLKESELKETWQEVEILRECHHPNIVGLYTTYMQGLYLWIAMENCGGGSVDTLYSLIPKPLTEEAISVIIAESVKGLAYFHQTNHIHRDIKAGNLLLTESGEVKLADFGVSARCKGPNVRANSFIGTPFWMAPEVIRSENDRNNWYDTKSDIWSMGIMVIELADKCPPLADIHPFTALKIILQGSQPIGLKNAKKRTKLLNEFIQYCLTRDPRQRPSADDLLQHPFLLKAEGLRGKELVADLVQKAKQVRAKKKAGQRIDIDFDDDPSKYAVQQSDGQDIGQSPAAAGYATISAVQVNVNEQPQDVHGKPIIEAKQSYILDEEILCSDFFGQFLLLGTEKGLLVADLTSAQAQQNFVFCIKGVRFRQMAVLEDYGVLVARSGKNDHVRQYRLNSIRKLIRMAFNGEVAEPPESASLFGPNPYTAGVDGSSNPLADFIKIPGTKGSTDLNIERTAGSIFMLVTVDHALTLFEWAKEPYSRFMKVKAFWLPETPKFTSVFHDGYFVRDVLVTYTSEANIVNVEDAQVTEINVANDFRSQGGVNGAPAKSNERWRTFDQLPIEAAVLQTMRMTVRRQTSINRKIAAAVSPYQDGARIVPAAKRRYLATFGLVTFIVNLRAQPIPNTPAFRWTKYPSKILVVPGLYVIAICENSVEICDIATGEKLQVIEHTNAPLQFLCDKNGRLVVASHKSRRSCQVFILGATAVLLQQIAHRQQQQQQAAQQQHHQQSPPPPMPHPQQQHPQQQPAPQQQQYSQQQYAQQYAQQQHQQQQPQHLMPPGAQPQQQQQYYGYSPSASPQPSPQPGYAVPQMGGQYMPPPRGESAYRQ</sequence>
<dbReference type="eggNOG" id="KOG0576">
    <property type="taxonomic scope" value="Eukaryota"/>
</dbReference>
<dbReference type="AlphaFoldDB" id="A0A0L0SH14"/>
<dbReference type="Gene3D" id="1.10.510.10">
    <property type="entry name" value="Transferase(Phosphotransferase) domain 1"/>
    <property type="match status" value="1"/>
</dbReference>
<dbReference type="Pfam" id="PF00780">
    <property type="entry name" value="CNH"/>
    <property type="match status" value="1"/>
</dbReference>